<reference evidence="2" key="3">
    <citation type="submission" date="2023-12" db="EMBL/GenBank/DDBJ databases">
        <authorList>
            <person name="Sun Q."/>
            <person name="Inoue M."/>
        </authorList>
    </citation>
    <scope>NUCLEOTIDE SEQUENCE</scope>
    <source>
        <strain evidence="2">JCM 9687</strain>
    </source>
</reference>
<evidence type="ECO:0000313" key="3">
    <source>
        <dbReference type="Proteomes" id="UP001500483"/>
    </source>
</evidence>
<reference evidence="3" key="2">
    <citation type="journal article" date="2019" name="Int. J. Syst. Evol. Microbiol.">
        <title>The Global Catalogue of Microorganisms (GCM) 10K type strain sequencing project: providing services to taxonomists for standard genome sequencing and annotation.</title>
        <authorList>
            <consortium name="The Broad Institute Genomics Platform"/>
            <consortium name="The Broad Institute Genome Sequencing Center for Infectious Disease"/>
            <person name="Wu L."/>
            <person name="Ma J."/>
        </authorList>
    </citation>
    <scope>NUCLEOTIDE SEQUENCE [LARGE SCALE GENOMIC DNA]</scope>
    <source>
        <strain evidence="3">JCM 9687</strain>
    </source>
</reference>
<dbReference type="Proteomes" id="UP001500483">
    <property type="component" value="Unassembled WGS sequence"/>
</dbReference>
<accession>A0ABP6RNJ6</accession>
<sequence length="60" mass="6488">MNGSVSSVAVARSAGISADVTYRDSEASNYDFGRWYSVHLAATDNATLTRKFRVNDTLDG</sequence>
<evidence type="ECO:0000313" key="2">
    <source>
        <dbReference type="EMBL" id="GAA3357909.1"/>
    </source>
</evidence>
<evidence type="ECO:0000313" key="1">
    <source>
        <dbReference type="EMBL" id="GAA3353313.1"/>
    </source>
</evidence>
<gene>
    <name evidence="1" type="ORF">GCM10020366_06150</name>
    <name evidence="2" type="ORF">GCM10020366_27850</name>
</gene>
<keyword evidence="3" id="KW-1185">Reference proteome</keyword>
<protein>
    <submittedName>
        <fullName evidence="2">Uncharacterized protein</fullName>
    </submittedName>
</protein>
<dbReference type="EMBL" id="BAAAYK010000014">
    <property type="protein sequence ID" value="GAA3353313.1"/>
    <property type="molecule type" value="Genomic_DNA"/>
</dbReference>
<organism evidence="2 3">
    <name type="scientific">Saccharopolyspora gregorii</name>
    <dbReference type="NCBI Taxonomy" id="33914"/>
    <lineage>
        <taxon>Bacteria</taxon>
        <taxon>Bacillati</taxon>
        <taxon>Actinomycetota</taxon>
        <taxon>Actinomycetes</taxon>
        <taxon>Pseudonocardiales</taxon>
        <taxon>Pseudonocardiaceae</taxon>
        <taxon>Saccharopolyspora</taxon>
    </lineage>
</organism>
<proteinExistence type="predicted"/>
<dbReference type="EMBL" id="BAAAYK010000038">
    <property type="protein sequence ID" value="GAA3357909.1"/>
    <property type="molecule type" value="Genomic_DNA"/>
</dbReference>
<name>A0ABP6RNJ6_9PSEU</name>
<comment type="caution">
    <text evidence="2">The sequence shown here is derived from an EMBL/GenBank/DDBJ whole genome shotgun (WGS) entry which is preliminary data.</text>
</comment>
<reference evidence="2" key="1">
    <citation type="journal article" date="2014" name="Int. J. Syst. Evol. Microbiol.">
        <title>Complete genome of a new Firmicutes species belonging to the dominant human colonic microbiota ('Ruminococcus bicirculans') reveals two chromosomes and a selective capacity to utilize plant glucans.</title>
        <authorList>
            <consortium name="NISC Comparative Sequencing Program"/>
            <person name="Wegmann U."/>
            <person name="Louis P."/>
            <person name="Goesmann A."/>
            <person name="Henrissat B."/>
            <person name="Duncan S.H."/>
            <person name="Flint H.J."/>
        </authorList>
    </citation>
    <scope>NUCLEOTIDE SEQUENCE</scope>
    <source>
        <strain evidence="2">JCM 9687</strain>
    </source>
</reference>